<dbReference type="PANTHER" id="PTHR30619:SF1">
    <property type="entry name" value="RECOMBINATION PROTEIN 2"/>
    <property type="match status" value="1"/>
</dbReference>
<name>A0ABP3B717_9FLAO</name>
<keyword evidence="2" id="KW-1185">Reference proteome</keyword>
<sequence>MTHLSEDAYNIGSYKRKYAFAEYPSVKIYKSSDGRSWGNHLLFGDYIKILDTKIVNNRVFARSRNTNGWVKVDELRKERLLEVNFVDIGQGDGCHIVTPNDKHILIDAGKTDNMNRYLSWRFNLYDRKSPLSFPFTTIISHSDADHYQGFGYVFDNDKIKIDTIYHNGLVERPGANRLGTKKDGYYTNVITTTAQMLHLITDAKNRKGAGSTYCKTLYKVLKHNPNVSFKALDISANYLPNYSKESTVNNTKNSIKILGPITKKIEGKDALKSINNLGKDKNGHSVILKYEFGKSKILLGGDVNTEFGQILQDYYKNNAQLHELQVDVAKACHHGSNHFHYGFIQAINSSATVISSGDDESYAHPRPDTIGALGKCGYGEKPLIFSTELARSTKEITYIKLQGISKMFEDLKIIKKNYKEETEEAQKKKFLKSIKKINKEINSFLTKYGMINLRTDGERMIIAQKLERNAGHSKWDIHKLKYSKTTKRFEQE</sequence>
<dbReference type="InterPro" id="IPR036866">
    <property type="entry name" value="RibonucZ/Hydroxyglut_hydro"/>
</dbReference>
<protein>
    <recommendedName>
        <fullName evidence="3">Metallo-beta-lactamase domain-containing protein</fullName>
    </recommendedName>
</protein>
<evidence type="ECO:0008006" key="3">
    <source>
        <dbReference type="Google" id="ProtNLM"/>
    </source>
</evidence>
<gene>
    <name evidence="1" type="ORF">KLA_14293</name>
</gene>
<accession>A0ABP3B717</accession>
<dbReference type="Gene3D" id="3.60.15.10">
    <property type="entry name" value="Ribonuclease Z/Hydroxyacylglutathione hydrolase-like"/>
    <property type="match status" value="1"/>
</dbReference>
<dbReference type="SUPFAM" id="SSF56281">
    <property type="entry name" value="Metallo-hydrolase/oxidoreductase"/>
    <property type="match status" value="1"/>
</dbReference>
<evidence type="ECO:0000313" key="2">
    <source>
        <dbReference type="Proteomes" id="UP000019275"/>
    </source>
</evidence>
<dbReference type="RefSeq" id="WP_013621109.1">
    <property type="nucleotide sequence ID" value="NZ_ARZX01000021.1"/>
</dbReference>
<reference evidence="1 2" key="1">
    <citation type="journal article" date="2014" name="Genome Announc.">
        <title>Draft Genome Sequence of the Carrageenan-Degrading Bacterium Cellulophaga sp. Strain KL-A, Isolated from Decaying Marine Algae.</title>
        <authorList>
            <person name="Shan D."/>
            <person name="Ying J."/>
            <person name="Li X."/>
            <person name="Gao Z."/>
            <person name="Wei G."/>
            <person name="Shao Z."/>
        </authorList>
    </citation>
    <scope>NUCLEOTIDE SEQUENCE [LARGE SCALE GENOMIC DNA]</scope>
    <source>
        <strain evidence="1 2">KL-A</strain>
    </source>
</reference>
<proteinExistence type="predicted"/>
<dbReference type="InterPro" id="IPR052159">
    <property type="entry name" value="Competence_DNA_uptake"/>
</dbReference>
<comment type="caution">
    <text evidence="1">The sequence shown here is derived from an EMBL/GenBank/DDBJ whole genome shotgun (WGS) entry which is preliminary data.</text>
</comment>
<dbReference type="EMBL" id="ARZX01000021">
    <property type="protein sequence ID" value="EWH12562.1"/>
    <property type="molecule type" value="Genomic_DNA"/>
</dbReference>
<evidence type="ECO:0000313" key="1">
    <source>
        <dbReference type="EMBL" id="EWH12562.1"/>
    </source>
</evidence>
<organism evidence="1 2">
    <name type="scientific">Cellulophaga geojensis KL-A</name>
    <dbReference type="NCBI Taxonomy" id="1328323"/>
    <lineage>
        <taxon>Bacteria</taxon>
        <taxon>Pseudomonadati</taxon>
        <taxon>Bacteroidota</taxon>
        <taxon>Flavobacteriia</taxon>
        <taxon>Flavobacteriales</taxon>
        <taxon>Flavobacteriaceae</taxon>
        <taxon>Cellulophaga</taxon>
    </lineage>
</organism>
<dbReference type="PANTHER" id="PTHR30619">
    <property type="entry name" value="DNA INTERNALIZATION/COMPETENCE PROTEIN COMEC/REC2"/>
    <property type="match status" value="1"/>
</dbReference>
<dbReference type="Proteomes" id="UP000019275">
    <property type="component" value="Unassembled WGS sequence"/>
</dbReference>